<feature type="binding site" evidence="1">
    <location>
        <position position="152"/>
    </location>
    <ligand>
        <name>S-adenosyl-L-methionine</name>
        <dbReference type="ChEBI" id="CHEBI:59789"/>
    </ligand>
</feature>
<comment type="function">
    <text evidence="1">S-adenosyl-L-methionine-dependent protein-lysine N-methyltransferase that methylates elongation factor 1-alpha.</text>
</comment>
<dbReference type="Gene3D" id="3.40.50.150">
    <property type="entry name" value="Vaccinia Virus protein VP39"/>
    <property type="match status" value="1"/>
</dbReference>
<evidence type="ECO:0000313" key="3">
    <source>
        <dbReference type="Proteomes" id="UP000799439"/>
    </source>
</evidence>
<name>A0A9P4IXE3_9PEZI</name>
<gene>
    <name evidence="1" type="primary">EFM6</name>
    <name evidence="2" type="ORF">K461DRAFT_295858</name>
</gene>
<dbReference type="OrthoDB" id="407325at2759"/>
<keyword evidence="1" id="KW-0808">Transferase</keyword>
<keyword evidence="1" id="KW-0963">Cytoplasm</keyword>
<feature type="binding site" evidence="1">
    <location>
        <position position="73"/>
    </location>
    <ligand>
        <name>S-adenosyl-L-methionine</name>
        <dbReference type="ChEBI" id="CHEBI:59789"/>
    </ligand>
</feature>
<dbReference type="HAMAP" id="MF_03198">
    <property type="entry name" value="Methyltr_EFM6"/>
    <property type="match status" value="1"/>
</dbReference>
<reference evidence="2" key="1">
    <citation type="journal article" date="2020" name="Stud. Mycol.">
        <title>101 Dothideomycetes genomes: a test case for predicting lifestyles and emergence of pathogens.</title>
        <authorList>
            <person name="Haridas S."/>
            <person name="Albert R."/>
            <person name="Binder M."/>
            <person name="Bloem J."/>
            <person name="Labutti K."/>
            <person name="Salamov A."/>
            <person name="Andreopoulos B."/>
            <person name="Baker S."/>
            <person name="Barry K."/>
            <person name="Bills G."/>
            <person name="Bluhm B."/>
            <person name="Cannon C."/>
            <person name="Castanera R."/>
            <person name="Culley D."/>
            <person name="Daum C."/>
            <person name="Ezra D."/>
            <person name="Gonzalez J."/>
            <person name="Henrissat B."/>
            <person name="Kuo A."/>
            <person name="Liang C."/>
            <person name="Lipzen A."/>
            <person name="Lutzoni F."/>
            <person name="Magnuson J."/>
            <person name="Mondo S."/>
            <person name="Nolan M."/>
            <person name="Ohm R."/>
            <person name="Pangilinan J."/>
            <person name="Park H.-J."/>
            <person name="Ramirez L."/>
            <person name="Alfaro M."/>
            <person name="Sun H."/>
            <person name="Tritt A."/>
            <person name="Yoshinaga Y."/>
            <person name="Zwiers L.-H."/>
            <person name="Turgeon B."/>
            <person name="Goodwin S."/>
            <person name="Spatafora J."/>
            <person name="Crous P."/>
            <person name="Grigoriev I."/>
        </authorList>
    </citation>
    <scope>NUCLEOTIDE SEQUENCE</scope>
    <source>
        <strain evidence="2">CBS 260.36</strain>
    </source>
</reference>
<dbReference type="PANTHER" id="PTHR14614">
    <property type="entry name" value="HEPATOCELLULAR CARCINOMA-ASSOCIATED ANTIGEN"/>
    <property type="match status" value="1"/>
</dbReference>
<dbReference type="InterPro" id="IPR029063">
    <property type="entry name" value="SAM-dependent_MTases_sf"/>
</dbReference>
<evidence type="ECO:0000256" key="1">
    <source>
        <dbReference type="HAMAP-Rule" id="MF_03198"/>
    </source>
</evidence>
<dbReference type="InterPro" id="IPR033684">
    <property type="entry name" value="EFM6"/>
</dbReference>
<feature type="binding site" evidence="1">
    <location>
        <begin position="100"/>
        <end position="102"/>
    </location>
    <ligand>
        <name>S-adenosyl-L-methionine</name>
        <dbReference type="ChEBI" id="CHEBI:59789"/>
    </ligand>
</feature>
<dbReference type="AlphaFoldDB" id="A0A9P4IXE3"/>
<dbReference type="SUPFAM" id="SSF53335">
    <property type="entry name" value="S-adenosyl-L-methionine-dependent methyltransferases"/>
    <property type="match status" value="1"/>
</dbReference>
<dbReference type="GO" id="GO:0032259">
    <property type="term" value="P:methylation"/>
    <property type="evidence" value="ECO:0007669"/>
    <property type="project" value="UniProtKB-KW"/>
</dbReference>
<dbReference type="InterPro" id="IPR019410">
    <property type="entry name" value="Methyltransf_16"/>
</dbReference>
<sequence length="253" mass="28050">MTTLAPSTAPDLQDASSSPLLDDEFHVSEDLVQSRQRQAAGSSDVAELNHLLPPDTPLRLHQDLKEGCGGQLWPAGMVLSKYLLTQRREAFKNCSILELGAGGGLVGLAVALGCNTTQPVHITDQLPMLALMNTNIHLNNLQDKVKATIYDWGSAVPEGLPRHPDILLAADCVYFEPAFPLLQRTMRDLIGDNTVCYFCFKKRRRADLTFIKTVKKSFDVQVVDDDPDQPVYSREKLYLYRITAKNSQLPQSA</sequence>
<comment type="caution">
    <text evidence="2">The sequence shown here is derived from an EMBL/GenBank/DDBJ whole genome shotgun (WGS) entry which is preliminary data.</text>
</comment>
<comment type="subcellular location">
    <subcellularLocation>
        <location evidence="1">Cytoplasm</location>
    </subcellularLocation>
</comment>
<dbReference type="Proteomes" id="UP000799439">
    <property type="component" value="Unassembled WGS sequence"/>
</dbReference>
<keyword evidence="1" id="KW-0949">S-adenosyl-L-methionine</keyword>
<evidence type="ECO:0000313" key="2">
    <source>
        <dbReference type="EMBL" id="KAF2150594.1"/>
    </source>
</evidence>
<feature type="binding site" evidence="1">
    <location>
        <position position="124"/>
    </location>
    <ligand>
        <name>S-adenosyl-L-methionine</name>
        <dbReference type="ChEBI" id="CHEBI:59789"/>
    </ligand>
</feature>
<organism evidence="2 3">
    <name type="scientific">Myriangium duriaei CBS 260.36</name>
    <dbReference type="NCBI Taxonomy" id="1168546"/>
    <lineage>
        <taxon>Eukaryota</taxon>
        <taxon>Fungi</taxon>
        <taxon>Dikarya</taxon>
        <taxon>Ascomycota</taxon>
        <taxon>Pezizomycotina</taxon>
        <taxon>Dothideomycetes</taxon>
        <taxon>Dothideomycetidae</taxon>
        <taxon>Myriangiales</taxon>
        <taxon>Myriangiaceae</taxon>
        <taxon>Myriangium</taxon>
    </lineage>
</organism>
<dbReference type="Pfam" id="PF10294">
    <property type="entry name" value="Methyltransf_16"/>
    <property type="match status" value="1"/>
</dbReference>
<protein>
    <recommendedName>
        <fullName evidence="1">Protein-lysine N-methyltransferase EFM6</fullName>
        <ecNumber evidence="1">2.1.1.-</ecNumber>
    </recommendedName>
    <alternativeName>
        <fullName evidence="1">Elongation factor methyltransferase 6</fullName>
    </alternativeName>
</protein>
<accession>A0A9P4IXE3</accession>
<dbReference type="GO" id="GO:0005829">
    <property type="term" value="C:cytosol"/>
    <property type="evidence" value="ECO:0007669"/>
    <property type="project" value="TreeGrafter"/>
</dbReference>
<dbReference type="EMBL" id="ML996089">
    <property type="protein sequence ID" value="KAF2150594.1"/>
    <property type="molecule type" value="Genomic_DNA"/>
</dbReference>
<keyword evidence="3" id="KW-1185">Reference proteome</keyword>
<comment type="similarity">
    <text evidence="1">Belongs to the class I-like SAM-binding methyltransferase superfamily. METTL21 family. EFM6 subfamily.</text>
</comment>
<dbReference type="PANTHER" id="PTHR14614:SF152">
    <property type="entry name" value="PROTEIN-LYSINE N-METHYLTRANSFERASE EFM6"/>
    <property type="match status" value="1"/>
</dbReference>
<keyword evidence="1" id="KW-0489">Methyltransferase</keyword>
<feature type="binding site" evidence="1">
    <location>
        <position position="170"/>
    </location>
    <ligand>
        <name>S-adenosyl-L-methionine</name>
        <dbReference type="ChEBI" id="CHEBI:59789"/>
    </ligand>
</feature>
<proteinExistence type="inferred from homology"/>
<dbReference type="EC" id="2.1.1.-" evidence="1"/>
<dbReference type="GO" id="GO:0016279">
    <property type="term" value="F:protein-lysine N-methyltransferase activity"/>
    <property type="evidence" value="ECO:0007669"/>
    <property type="project" value="UniProtKB-UniRule"/>
</dbReference>